<evidence type="ECO:0000256" key="1">
    <source>
        <dbReference type="ARBA" id="ARBA00003469"/>
    </source>
</evidence>
<dbReference type="Pfam" id="PF09084">
    <property type="entry name" value="NMT1"/>
    <property type="match status" value="1"/>
</dbReference>
<gene>
    <name evidence="14" type="ORF">COC19_00185</name>
</gene>
<keyword evidence="9" id="KW-0408">Iron</keyword>
<dbReference type="GO" id="GO:0016740">
    <property type="term" value="F:transferase activity"/>
    <property type="evidence" value="ECO:0007669"/>
    <property type="project" value="UniProtKB-KW"/>
</dbReference>
<dbReference type="Pfam" id="PF00990">
    <property type="entry name" value="GGDEF"/>
    <property type="match status" value="1"/>
</dbReference>
<reference evidence="15" key="1">
    <citation type="submission" date="2017-08" db="EMBL/GenBank/DDBJ databases">
        <title>A dynamic microbial community with high functional redundancy inhabits the cold, oxic subseafloor aquifer.</title>
        <authorList>
            <person name="Tully B.J."/>
            <person name="Wheat C.G."/>
            <person name="Glazer B.T."/>
            <person name="Huber J.A."/>
        </authorList>
    </citation>
    <scope>NUCLEOTIDE SEQUENCE [LARGE SCALE GENOMIC DNA]</scope>
</reference>
<accession>A0A2A4MWM1</accession>
<evidence type="ECO:0000259" key="13">
    <source>
        <dbReference type="PROSITE" id="PS50887"/>
    </source>
</evidence>
<dbReference type="AlphaFoldDB" id="A0A2A4MWM1"/>
<comment type="caution">
    <text evidence="14">The sequence shown here is derived from an EMBL/GenBank/DDBJ whole genome shotgun (WGS) entry which is preliminary data.</text>
</comment>
<evidence type="ECO:0000256" key="6">
    <source>
        <dbReference type="ARBA" id="ARBA00022723"/>
    </source>
</evidence>
<organism evidence="14 15">
    <name type="scientific">SAR86 cluster bacterium</name>
    <dbReference type="NCBI Taxonomy" id="2030880"/>
    <lineage>
        <taxon>Bacteria</taxon>
        <taxon>Pseudomonadati</taxon>
        <taxon>Pseudomonadota</taxon>
        <taxon>Gammaproteobacteria</taxon>
        <taxon>SAR86 cluster</taxon>
    </lineage>
</organism>
<dbReference type="SUPFAM" id="SSF53850">
    <property type="entry name" value="Periplasmic binding protein-like II"/>
    <property type="match status" value="1"/>
</dbReference>
<evidence type="ECO:0000256" key="4">
    <source>
        <dbReference type="ARBA" id="ARBA00011738"/>
    </source>
</evidence>
<evidence type="ECO:0000313" key="15">
    <source>
        <dbReference type="Proteomes" id="UP000218172"/>
    </source>
</evidence>
<evidence type="ECO:0000256" key="10">
    <source>
        <dbReference type="ARBA" id="ARBA00033171"/>
    </source>
</evidence>
<evidence type="ECO:0000256" key="9">
    <source>
        <dbReference type="ARBA" id="ARBA00023004"/>
    </source>
</evidence>
<evidence type="ECO:0000313" key="14">
    <source>
        <dbReference type="EMBL" id="PCH64124.1"/>
    </source>
</evidence>
<feature type="coiled-coil region" evidence="12">
    <location>
        <begin position="329"/>
        <end position="356"/>
    </location>
</feature>
<dbReference type="SMART" id="SM00267">
    <property type="entry name" value="GGDEF"/>
    <property type="match status" value="1"/>
</dbReference>
<comment type="subunit">
    <text evidence="4">Homodimer.</text>
</comment>
<dbReference type="GO" id="GO:0046872">
    <property type="term" value="F:metal ion binding"/>
    <property type="evidence" value="ECO:0007669"/>
    <property type="project" value="UniProtKB-KW"/>
</dbReference>
<keyword evidence="5" id="KW-0808">Transferase</keyword>
<dbReference type="InterPro" id="IPR000160">
    <property type="entry name" value="GGDEF_dom"/>
</dbReference>
<dbReference type="CDD" id="cd01949">
    <property type="entry name" value="GGDEF"/>
    <property type="match status" value="1"/>
</dbReference>
<evidence type="ECO:0000256" key="11">
    <source>
        <dbReference type="ARBA" id="ARBA00048179"/>
    </source>
</evidence>
<keyword evidence="6" id="KW-0479">Metal-binding</keyword>
<evidence type="ECO:0000256" key="8">
    <source>
        <dbReference type="ARBA" id="ARBA00022977"/>
    </source>
</evidence>
<dbReference type="InterPro" id="IPR015168">
    <property type="entry name" value="SsuA/THI5"/>
</dbReference>
<comment type="function">
    <text evidence="1">Responsible for the formation of the pyrimidine heterocycle in the thiamine biosynthesis pathway. Catalyzes the formation of hydroxymethylpyrimidine phosphate (HMP-P) from histidine and pyridoxal phosphate (PLP). The protein uses PLP and the active site histidine to form HMP-P, generating an inactive enzyme. The enzyme can only undergo a single turnover, which suggests it is a suicide enzyme.</text>
</comment>
<dbReference type="InterPro" id="IPR029787">
    <property type="entry name" value="Nucleotide_cyclase"/>
</dbReference>
<sequence length="529" mass="58910">MLSALFSPSLLAQERLDAVTIKLNWQHQFQFAGYYAALEKGFYRELGLAVDIIPGDEQTPCENLLETHFCTATGSLIERRLAGAPLVALASIIQHSPIALATLSSSNMTTPHDLIGKRIESHIGDLAQAEIIAMFLNEAVSDASVEHYNNSPGIEKLINGDIDAALIYTTNEPFLLDQEKIQYTLIHPRSYGIDFYGDVLYTSNEQLRKYPERVRNFREASLKGWRYAFDNQEEIVDLILSKYSTDKSRQHLLAEAKAIEALTLPKLIELGHMNSGRWESMADTLVALNLAKPDYSLDGFIYEPNIPDAYSQMLKGLSIAASLLMILVIAICNSRLSNEINQRKALENELANTKQTALNNASTDELSGLNNRREFFQLGDTAINLSNRHKTPVGIISIDIDDFKTLNDRFGHGIGDETIKILSEILTENTRTTDIHGRIGAEQFAILLPQTSPRSTEMVAQKLRTAIDNIKIEISPTSNANYSYLEFTACFGVSSIRHEVSDSIKTLMRRADEALSEAKKTGPNKVVLN</sequence>
<comment type="pathway">
    <text evidence="2">Cofactor biosynthesis; thiamine diphosphate biosynthesis.</text>
</comment>
<dbReference type="InterPro" id="IPR043128">
    <property type="entry name" value="Rev_trsase/Diguanyl_cyclase"/>
</dbReference>
<dbReference type="GO" id="GO:0009228">
    <property type="term" value="P:thiamine biosynthetic process"/>
    <property type="evidence" value="ECO:0007669"/>
    <property type="project" value="UniProtKB-KW"/>
</dbReference>
<keyword evidence="8" id="KW-0784">Thiamine biosynthesis</keyword>
<comment type="similarity">
    <text evidence="3">Belongs to the NMT1/THI5 family.</text>
</comment>
<dbReference type="EMBL" id="NVQR01000002">
    <property type="protein sequence ID" value="PCH64124.1"/>
    <property type="molecule type" value="Genomic_DNA"/>
</dbReference>
<name>A0A2A4MWM1_9GAMM</name>
<proteinExistence type="inferred from homology"/>
<dbReference type="SUPFAM" id="SSF55073">
    <property type="entry name" value="Nucleotide cyclase"/>
    <property type="match status" value="1"/>
</dbReference>
<evidence type="ECO:0000256" key="5">
    <source>
        <dbReference type="ARBA" id="ARBA00022679"/>
    </source>
</evidence>
<evidence type="ECO:0000256" key="2">
    <source>
        <dbReference type="ARBA" id="ARBA00004948"/>
    </source>
</evidence>
<dbReference type="PANTHER" id="PTHR31528:SF1">
    <property type="entry name" value="4-AMINO-5-HYDROXYMETHYL-2-METHYLPYRIMIDINE PHOSPHATE SYNTHASE THI11-RELATED"/>
    <property type="match status" value="1"/>
</dbReference>
<feature type="domain" description="GGDEF" evidence="13">
    <location>
        <begin position="391"/>
        <end position="529"/>
    </location>
</feature>
<dbReference type="PROSITE" id="PS50887">
    <property type="entry name" value="GGDEF"/>
    <property type="match status" value="1"/>
</dbReference>
<evidence type="ECO:0000256" key="7">
    <source>
        <dbReference type="ARBA" id="ARBA00022898"/>
    </source>
</evidence>
<dbReference type="Gene3D" id="3.30.70.270">
    <property type="match status" value="1"/>
</dbReference>
<dbReference type="InterPro" id="IPR027939">
    <property type="entry name" value="NMT1/THI5"/>
</dbReference>
<protein>
    <recommendedName>
        <fullName evidence="10">Thiamine pyrimidine synthase</fullName>
    </recommendedName>
</protein>
<keyword evidence="7" id="KW-0663">Pyridoxal phosphate</keyword>
<evidence type="ECO:0000256" key="3">
    <source>
        <dbReference type="ARBA" id="ARBA00009406"/>
    </source>
</evidence>
<dbReference type="Gene3D" id="3.40.190.10">
    <property type="entry name" value="Periplasmic binding protein-like II"/>
    <property type="match status" value="2"/>
</dbReference>
<dbReference type="PANTHER" id="PTHR31528">
    <property type="entry name" value="4-AMINO-5-HYDROXYMETHYL-2-METHYLPYRIMIDINE PHOSPHATE SYNTHASE THI11-RELATED"/>
    <property type="match status" value="1"/>
</dbReference>
<comment type="catalytic activity">
    <reaction evidence="11">
        <text>N(6)-(pyridoxal phosphate)-L-lysyl-[4-amino-5-hydroxymethyl-2-methylpyrimidine phosphate synthase] + L-histidyl-[4-amino-5-hydroxymethyl-2-methylpyrimidine phosphate synthase] + 2 Fe(3+) + 4 H2O = L-lysyl-[4-amino-5-hydroxymethyl-2-methylpyrimidine phosphate synthase] + (2S)-2-amino-5-hydroxy-4-oxopentanoyl-[4-amino-5-hydroxymethyl-2-methylpyrimidine phosphate synthase] + 4-amino-2-methyl-5-(phosphooxymethyl)pyrimidine + 3-oxopropanoate + 2 Fe(2+) + 2 H(+)</text>
        <dbReference type="Rhea" id="RHEA:65756"/>
        <dbReference type="Rhea" id="RHEA-COMP:16892"/>
        <dbReference type="Rhea" id="RHEA-COMP:16893"/>
        <dbReference type="Rhea" id="RHEA-COMP:16894"/>
        <dbReference type="Rhea" id="RHEA-COMP:16895"/>
        <dbReference type="ChEBI" id="CHEBI:15377"/>
        <dbReference type="ChEBI" id="CHEBI:15378"/>
        <dbReference type="ChEBI" id="CHEBI:29033"/>
        <dbReference type="ChEBI" id="CHEBI:29034"/>
        <dbReference type="ChEBI" id="CHEBI:29969"/>
        <dbReference type="ChEBI" id="CHEBI:29979"/>
        <dbReference type="ChEBI" id="CHEBI:33190"/>
        <dbReference type="ChEBI" id="CHEBI:58354"/>
        <dbReference type="ChEBI" id="CHEBI:143915"/>
        <dbReference type="ChEBI" id="CHEBI:157692"/>
    </reaction>
    <physiologicalReaction direction="left-to-right" evidence="11">
        <dbReference type="Rhea" id="RHEA:65757"/>
    </physiologicalReaction>
</comment>
<evidence type="ECO:0000256" key="12">
    <source>
        <dbReference type="SAM" id="Coils"/>
    </source>
</evidence>
<dbReference type="NCBIfam" id="TIGR00254">
    <property type="entry name" value="GGDEF"/>
    <property type="match status" value="1"/>
</dbReference>
<keyword evidence="12" id="KW-0175">Coiled coil</keyword>
<dbReference type="Proteomes" id="UP000218172">
    <property type="component" value="Unassembled WGS sequence"/>
</dbReference>